<dbReference type="EMBL" id="KZ155791">
    <property type="protein sequence ID" value="OUS45089.1"/>
    <property type="molecule type" value="Genomic_DNA"/>
</dbReference>
<protein>
    <submittedName>
        <fullName evidence="1">Uncharacterized protein</fullName>
    </submittedName>
</protein>
<accession>A0A1Y5I6B1</accession>
<dbReference type="AlphaFoldDB" id="A0A1Y5I6B1"/>
<reference evidence="1" key="1">
    <citation type="submission" date="2017-04" db="EMBL/GenBank/DDBJ databases">
        <title>Population genomics of picophytoplankton unveils novel chromosome hypervariability.</title>
        <authorList>
            <consortium name="DOE Joint Genome Institute"/>
            <person name="Blanc-Mathieu R."/>
            <person name="Krasovec M."/>
            <person name="Hebrard M."/>
            <person name="Yau S."/>
            <person name="Desgranges E."/>
            <person name="Martin J."/>
            <person name="Schackwitz W."/>
            <person name="Kuo A."/>
            <person name="Salin G."/>
            <person name="Donnadieu C."/>
            <person name="Desdevises Y."/>
            <person name="Sanchez-Ferandin S."/>
            <person name="Moreau H."/>
            <person name="Rivals E."/>
            <person name="Grigoriev I.V."/>
            <person name="Grimsley N."/>
            <person name="Eyre-Walker A."/>
            <person name="Piganeau G."/>
        </authorList>
    </citation>
    <scope>NUCLEOTIDE SEQUENCE [LARGE SCALE GENOMIC DNA]</scope>
    <source>
        <strain evidence="1">RCC 1115</strain>
    </source>
</reference>
<evidence type="ECO:0000313" key="1">
    <source>
        <dbReference type="EMBL" id="OUS45089.1"/>
    </source>
</evidence>
<dbReference type="Proteomes" id="UP000195557">
    <property type="component" value="Unassembled WGS sequence"/>
</dbReference>
<proteinExistence type="predicted"/>
<sequence>MGLTRVVAPVVARPRARASTPRRDVTVPRRASSHDAPVVVRAPRLDRARALTLGVVAAVAAVVVVADAGAVDVGFCVATCARECARIAPGSDAYCSETCADECAAMVRDGVDVSENGSSSVFTTKRETSGMERALVGIIDKSAVFFAPGAELAKDPACEE</sequence>
<gene>
    <name evidence="1" type="ORF">BE221DRAFT_193259</name>
</gene>
<organism evidence="1">
    <name type="scientific">Ostreococcus tauri</name>
    <name type="common">Marine green alga</name>
    <dbReference type="NCBI Taxonomy" id="70448"/>
    <lineage>
        <taxon>Eukaryota</taxon>
        <taxon>Viridiplantae</taxon>
        <taxon>Chlorophyta</taxon>
        <taxon>Mamiellophyceae</taxon>
        <taxon>Mamiellales</taxon>
        <taxon>Bathycoccaceae</taxon>
        <taxon>Ostreococcus</taxon>
    </lineage>
</organism>
<name>A0A1Y5I6B1_OSTTA</name>